<dbReference type="KEGG" id="vg:5179387"/>
<keyword evidence="2" id="KW-1185">Reference proteome</keyword>
<evidence type="ECO:0000313" key="1">
    <source>
        <dbReference type="EMBL" id="ABG25680.1"/>
    </source>
</evidence>
<proteinExistence type="predicted"/>
<dbReference type="Proteomes" id="UP000120576">
    <property type="component" value="Genome"/>
</dbReference>
<dbReference type="GeneID" id="5179387"/>
<dbReference type="EMBL" id="DQ665652">
    <property type="protein sequence ID" value="ABG25680.1"/>
    <property type="molecule type" value="Genomic_DNA"/>
</dbReference>
<protein>
    <submittedName>
        <fullName evidence="1">ORF21</fullName>
    </submittedName>
</protein>
<evidence type="ECO:0000313" key="2">
    <source>
        <dbReference type="Proteomes" id="UP000120576"/>
    </source>
</evidence>
<name>Q14W85_9VIRU</name>
<dbReference type="RefSeq" id="YP_656529.1">
    <property type="nucleotide sequence ID" value="NC_008210.1"/>
</dbReference>
<organism evidence="1 2">
    <name type="scientific">Ranid herpesvirus 2</name>
    <dbReference type="NCBI Taxonomy" id="389214"/>
    <lineage>
        <taxon>Viruses</taxon>
        <taxon>Duplodnaviria</taxon>
        <taxon>Heunggongvirae</taxon>
        <taxon>Peploviricota</taxon>
        <taxon>Herviviricetes</taxon>
        <taxon>Herpesvirales</taxon>
        <taxon>Alloherpesviridae</taxon>
        <taxon>Batravirus</taxon>
        <taxon>Batravirus ranidallo2</taxon>
    </lineage>
</organism>
<reference evidence="1 2" key="1">
    <citation type="journal article" date="2006" name="J. Gen. Virol.">
        <title>Genome sequences of two frog herpesviruses.</title>
        <authorList>
            <person name="Davison A.J."/>
            <person name="Cunningham C."/>
            <person name="Sauerbier W."/>
            <person name="McKinnell R.G."/>
        </authorList>
    </citation>
    <scope>NUCLEOTIDE SEQUENCE [LARGE SCALE GENOMIC DNA]</scope>
    <source>
        <strain evidence="1">ATCC VR-568</strain>
    </source>
</reference>
<sequence length="194" mass="23082">MASSVVCGIDVSDLKSELNLAMERARFRHSDWPYLVDALMWHEVGTGRLIVREYTWHCTARAGYMKFCGLPMGTKELLDELRQYAEYKYDMLEPGYKSPRVELYNFVYFLKYHIPNYRKFTETHGVSPLTGYVYDKLHEDVFVDGQIQIKECKRALLIPQALRKQQNDWHTDWKKAYYEHHLDAFNAKRRGDRE</sequence>
<accession>Q14W85</accession>